<dbReference type="Gene3D" id="3.10.10.10">
    <property type="entry name" value="HIV Type 1 Reverse Transcriptase, subunit A, domain 1"/>
    <property type="match status" value="1"/>
</dbReference>
<dbReference type="InterPro" id="IPR043502">
    <property type="entry name" value="DNA/RNA_pol_sf"/>
</dbReference>
<feature type="region of interest" description="Disordered" evidence="1">
    <location>
        <begin position="123"/>
        <end position="161"/>
    </location>
</feature>
<evidence type="ECO:0000313" key="2">
    <source>
        <dbReference type="EMBL" id="GEU44533.1"/>
    </source>
</evidence>
<dbReference type="SUPFAM" id="SSF56672">
    <property type="entry name" value="DNA/RNA polymerases"/>
    <property type="match status" value="1"/>
</dbReference>
<evidence type="ECO:0008006" key="3">
    <source>
        <dbReference type="Google" id="ProtNLM"/>
    </source>
</evidence>
<dbReference type="AlphaFoldDB" id="A0A6L2K5B0"/>
<feature type="region of interest" description="Disordered" evidence="1">
    <location>
        <begin position="495"/>
        <end position="516"/>
    </location>
</feature>
<organism evidence="2">
    <name type="scientific">Tanacetum cinerariifolium</name>
    <name type="common">Dalmatian daisy</name>
    <name type="synonym">Chrysanthemum cinerariifolium</name>
    <dbReference type="NCBI Taxonomy" id="118510"/>
    <lineage>
        <taxon>Eukaryota</taxon>
        <taxon>Viridiplantae</taxon>
        <taxon>Streptophyta</taxon>
        <taxon>Embryophyta</taxon>
        <taxon>Tracheophyta</taxon>
        <taxon>Spermatophyta</taxon>
        <taxon>Magnoliopsida</taxon>
        <taxon>eudicotyledons</taxon>
        <taxon>Gunneridae</taxon>
        <taxon>Pentapetalae</taxon>
        <taxon>asterids</taxon>
        <taxon>campanulids</taxon>
        <taxon>Asterales</taxon>
        <taxon>Asteraceae</taxon>
        <taxon>Asteroideae</taxon>
        <taxon>Anthemideae</taxon>
        <taxon>Anthemidinae</taxon>
        <taxon>Tanacetum</taxon>
    </lineage>
</organism>
<name>A0A6L2K5B0_TANCI</name>
<protein>
    <recommendedName>
        <fullName evidence="3">Reverse transcriptase domain-containing protein</fullName>
    </recommendedName>
</protein>
<sequence>MFKRFRDFIRGKVATGSVEMVRPSQGDKGYIRLAWSGGPEKARNKGGLRETQRNMGIYTSYPRKDAFTLFIKTLKEMAMESVSFLEPPPLIGTPKKQNLLQWGQGSQHQRLLSVKKTNRGSCGLREVGLPGKGHPLKQPAKQESRKEQRKSHKHDKEMGKSQKTFYGRKVRILVDGESSSEIMYEHCFKNLSINIQSRLRRCRALLIGFSGETYHPFGIIDLRVTMEKKSKEALWECRQLERVQCSWKEVQWRQREEKMSRIREQAILRTKSSFGHMPNQGLVPLKKHGSRKTQKIYSPSAKKVFAWAGLERTVIPRFVMEHLLKIYPLAESVVHKRRPLTLDERQALTERVFGWLKEGTLIKVQHPEWVSNTIPIKLANKTWKVQVDYSSLNKVYAKDMFCFSEEGEELESLMEYPYKCRRIPPKVKKKIENFQTLAIPKKGEADAMHVTEKWDDKLRSNGRKGRNPRACLIYEPTVTWNEDMLHPYGKNDASFNSHNMIPEDNLQNTRGGSDNR</sequence>
<comment type="caution">
    <text evidence="2">The sequence shown here is derived from an EMBL/GenBank/DDBJ whole genome shotgun (WGS) entry which is preliminary data.</text>
</comment>
<proteinExistence type="predicted"/>
<evidence type="ECO:0000256" key="1">
    <source>
        <dbReference type="SAM" id="MobiDB-lite"/>
    </source>
</evidence>
<dbReference type="EMBL" id="BKCJ010001859">
    <property type="protein sequence ID" value="GEU44533.1"/>
    <property type="molecule type" value="Genomic_DNA"/>
</dbReference>
<reference evidence="2" key="1">
    <citation type="journal article" date="2019" name="Sci. Rep.">
        <title>Draft genome of Tanacetum cinerariifolium, the natural source of mosquito coil.</title>
        <authorList>
            <person name="Yamashiro T."/>
            <person name="Shiraishi A."/>
            <person name="Satake H."/>
            <person name="Nakayama K."/>
        </authorList>
    </citation>
    <scope>NUCLEOTIDE SEQUENCE</scope>
</reference>
<accession>A0A6L2K5B0</accession>
<gene>
    <name evidence="2" type="ORF">Tci_016511</name>
</gene>